<evidence type="ECO:0000256" key="2">
    <source>
        <dbReference type="ARBA" id="ARBA00007998"/>
    </source>
</evidence>
<feature type="transmembrane region" description="Helical" evidence="8">
    <location>
        <begin position="303"/>
        <end position="320"/>
    </location>
</feature>
<evidence type="ECO:0000313" key="10">
    <source>
        <dbReference type="Proteomes" id="UP000036061"/>
    </source>
</evidence>
<sequence>MDVRTISRFQWVSIQALSLPIMGHVFLIEPLIHTAGRDGWISALISIPSGIVFVLLLSILRRKLQSNSLLTGTEEKAGRATSVILCVILLAYFLFASATTMRGLEEFVKITFLPETPLWAIGTSFMLLIWFSLQRNIESIARIAVIFFLLTMITGPLVGLTLMQEKDYARILPILDHGWGPALEGSLYYVALWGELILVLLLQTKWVGVRHDFNGFSFLILFNVFLGASMLMSAIAVFGLPLSEKLDWPVQNTVRQIKMGFISRGDIYGLYTMTAGCFIRVAVFLYAICECLAFLLSTTYKKLSVPVCLVTLFLSLLLFSNHQQLLQANHSYYRYGYVLLLLPIFLLILFRIKGGKTLENP</sequence>
<feature type="transmembrane region" description="Helical" evidence="8">
    <location>
        <begin position="12"/>
        <end position="33"/>
    </location>
</feature>
<accession>A0A2Z4MPH2</accession>
<reference evidence="9 10" key="1">
    <citation type="journal article" date="2015" name="Genome Announc.">
        <title>Draft Genome Sequence of Brevibacillus brevis DZQ7, a Plant Growth-Promoting Rhizobacterium with Broad-Spectrum Antimicrobial Activity.</title>
        <authorList>
            <person name="Hou Q."/>
            <person name="Wang C."/>
            <person name="Hou X."/>
            <person name="Xia Z."/>
            <person name="Ye J."/>
            <person name="Liu K."/>
            <person name="Liu H."/>
            <person name="Wang J."/>
            <person name="Guo H."/>
            <person name="Yu X."/>
            <person name="Yang Y."/>
            <person name="Du B."/>
            <person name="Ding Y."/>
        </authorList>
    </citation>
    <scope>NUCLEOTIDE SEQUENCE [LARGE SCALE GENOMIC DNA]</scope>
    <source>
        <strain evidence="9 10">DZQ7</strain>
    </source>
</reference>
<keyword evidence="3" id="KW-0813">Transport</keyword>
<name>A0A2Z4MPH2_BREBE</name>
<feature type="transmembrane region" description="Helical" evidence="8">
    <location>
        <begin position="116"/>
        <end position="133"/>
    </location>
</feature>
<evidence type="ECO:0000256" key="8">
    <source>
        <dbReference type="SAM" id="Phobius"/>
    </source>
</evidence>
<dbReference type="Proteomes" id="UP000036061">
    <property type="component" value="Chromosome"/>
</dbReference>
<protein>
    <submittedName>
        <fullName evidence="9">Spore gernimation protein</fullName>
    </submittedName>
</protein>
<proteinExistence type="inferred from homology"/>
<dbReference type="InterPro" id="IPR004761">
    <property type="entry name" value="Spore_GerAB"/>
</dbReference>
<dbReference type="GO" id="GO:0016020">
    <property type="term" value="C:membrane"/>
    <property type="evidence" value="ECO:0007669"/>
    <property type="project" value="UniProtKB-SubCell"/>
</dbReference>
<keyword evidence="7 8" id="KW-0472">Membrane</keyword>
<feature type="transmembrane region" description="Helical" evidence="8">
    <location>
        <begin position="140"/>
        <end position="163"/>
    </location>
</feature>
<feature type="transmembrane region" description="Helical" evidence="8">
    <location>
        <begin position="186"/>
        <end position="204"/>
    </location>
</feature>
<feature type="transmembrane region" description="Helical" evidence="8">
    <location>
        <begin position="39"/>
        <end position="60"/>
    </location>
</feature>
<evidence type="ECO:0000313" key="9">
    <source>
        <dbReference type="EMBL" id="AWX58424.1"/>
    </source>
</evidence>
<evidence type="ECO:0000256" key="4">
    <source>
        <dbReference type="ARBA" id="ARBA00022544"/>
    </source>
</evidence>
<feature type="transmembrane region" description="Helical" evidence="8">
    <location>
        <begin position="268"/>
        <end position="296"/>
    </location>
</feature>
<comment type="subcellular location">
    <subcellularLocation>
        <location evidence="1">Membrane</location>
        <topology evidence="1">Multi-pass membrane protein</topology>
    </subcellularLocation>
</comment>
<evidence type="ECO:0000256" key="6">
    <source>
        <dbReference type="ARBA" id="ARBA00022989"/>
    </source>
</evidence>
<dbReference type="AlphaFoldDB" id="A0A2Z4MPH2"/>
<evidence type="ECO:0000256" key="5">
    <source>
        <dbReference type="ARBA" id="ARBA00022692"/>
    </source>
</evidence>
<dbReference type="GO" id="GO:0009847">
    <property type="term" value="P:spore germination"/>
    <property type="evidence" value="ECO:0007669"/>
    <property type="project" value="InterPro"/>
</dbReference>
<dbReference type="Pfam" id="PF03845">
    <property type="entry name" value="Spore_permease"/>
    <property type="match status" value="1"/>
</dbReference>
<keyword evidence="6 8" id="KW-1133">Transmembrane helix</keyword>
<feature type="transmembrane region" description="Helical" evidence="8">
    <location>
        <begin position="332"/>
        <end position="350"/>
    </location>
</feature>
<feature type="transmembrane region" description="Helical" evidence="8">
    <location>
        <begin position="81"/>
        <end position="104"/>
    </location>
</feature>
<evidence type="ECO:0000256" key="1">
    <source>
        <dbReference type="ARBA" id="ARBA00004141"/>
    </source>
</evidence>
<evidence type="ECO:0000256" key="3">
    <source>
        <dbReference type="ARBA" id="ARBA00022448"/>
    </source>
</evidence>
<gene>
    <name evidence="9" type="ORF">AB432_026780</name>
</gene>
<comment type="similarity">
    <text evidence="2">Belongs to the amino acid-polyamine-organocation (APC) superfamily. Spore germination protein (SGP) (TC 2.A.3.9) family.</text>
</comment>
<dbReference type="EMBL" id="CP030117">
    <property type="protein sequence ID" value="AWX58424.1"/>
    <property type="molecule type" value="Genomic_DNA"/>
</dbReference>
<organism evidence="9 10">
    <name type="scientific">Brevibacillus brevis</name>
    <name type="common">Bacillus brevis</name>
    <dbReference type="NCBI Taxonomy" id="1393"/>
    <lineage>
        <taxon>Bacteria</taxon>
        <taxon>Bacillati</taxon>
        <taxon>Bacillota</taxon>
        <taxon>Bacilli</taxon>
        <taxon>Bacillales</taxon>
        <taxon>Paenibacillaceae</taxon>
        <taxon>Brevibacillus</taxon>
    </lineage>
</organism>
<dbReference type="NCBIfam" id="TIGR00912">
    <property type="entry name" value="2A0309"/>
    <property type="match status" value="1"/>
</dbReference>
<keyword evidence="4" id="KW-0309">Germination</keyword>
<feature type="transmembrane region" description="Helical" evidence="8">
    <location>
        <begin position="216"/>
        <end position="240"/>
    </location>
</feature>
<evidence type="ECO:0000256" key="7">
    <source>
        <dbReference type="ARBA" id="ARBA00023136"/>
    </source>
</evidence>
<keyword evidence="5 8" id="KW-0812">Transmembrane</keyword>
<dbReference type="PANTHER" id="PTHR34975">
    <property type="entry name" value="SPORE GERMINATION PROTEIN A2"/>
    <property type="match status" value="1"/>
</dbReference>
<dbReference type="PANTHER" id="PTHR34975:SF2">
    <property type="entry name" value="SPORE GERMINATION PROTEIN A2"/>
    <property type="match status" value="1"/>
</dbReference>